<dbReference type="Pfam" id="PF26002">
    <property type="entry name" value="Beta-barrel_AprE"/>
    <property type="match status" value="1"/>
</dbReference>
<comment type="similarity">
    <text evidence="2 9">Belongs to the membrane fusion protein (MFP) (TC 8.A.1) family.</text>
</comment>
<feature type="coiled-coil region" evidence="10">
    <location>
        <begin position="156"/>
        <end position="190"/>
    </location>
</feature>
<dbReference type="InterPro" id="IPR058781">
    <property type="entry name" value="HH_AprE-like"/>
</dbReference>
<keyword evidence="6 9" id="KW-0812">Transmembrane</keyword>
<dbReference type="EMBL" id="AP014854">
    <property type="protein sequence ID" value="BAR99597.1"/>
    <property type="molecule type" value="Genomic_DNA"/>
</dbReference>
<evidence type="ECO:0000256" key="9">
    <source>
        <dbReference type="RuleBase" id="RU365093"/>
    </source>
</evidence>
<reference evidence="13" key="1">
    <citation type="journal article" date="2015" name="Genome Announc.">
        <title>Complete Genome Sequence of the Bacteriochlorophyll b-Producing Photosynthetic Bacterium Blastochloris viridis.</title>
        <authorList>
            <person name="Tsukatani Y."/>
            <person name="Hirose Y."/>
            <person name="Harada J."/>
            <person name="Misawa N."/>
            <person name="Mori K."/>
            <person name="Inoue K."/>
            <person name="Tamiaki H."/>
        </authorList>
    </citation>
    <scope>NUCLEOTIDE SEQUENCE [LARGE SCALE GENOMIC DNA]</scope>
    <source>
        <strain evidence="13">DSM 133</strain>
    </source>
</reference>
<dbReference type="InterPro" id="IPR058982">
    <property type="entry name" value="Beta-barrel_AprE"/>
</dbReference>
<organism evidence="14 15">
    <name type="scientific">Blastochloris viridis</name>
    <name type="common">Rhodopseudomonas viridis</name>
    <dbReference type="NCBI Taxonomy" id="1079"/>
    <lineage>
        <taxon>Bacteria</taxon>
        <taxon>Pseudomonadati</taxon>
        <taxon>Pseudomonadota</taxon>
        <taxon>Alphaproteobacteria</taxon>
        <taxon>Hyphomicrobiales</taxon>
        <taxon>Blastochloridaceae</taxon>
        <taxon>Blastochloris</taxon>
    </lineage>
</organism>
<evidence type="ECO:0000256" key="1">
    <source>
        <dbReference type="ARBA" id="ARBA00004377"/>
    </source>
</evidence>
<sequence length="445" mass="49333">MQGLQDGDHAADLTRRLRPVALAAAAVIGVFCSIIAAWSVAAPLSSAAIAPGVVSPDGSRKTIQHLEGGIIRDILVREGDRVQAGQVLMRLDLTQAKANFTARRDEWLRLQAMNARFESHHQNLDRMRIPQGLLDEKNEEFVAFLGNERALFGSKKKELAEREVIYNQQIKQIEAEITGKNMERAGLERMLEIISEEIVDKSAMLDKKLVRKPDVLALRRTEADLTARIGSNIADVSRAEQKIKEIQSAISTLRTKYYSDNADQIMKTTREIAQIEGALTNAGDILARTDVVAPVAGTVLQLRFKTVGGVVKAGEPILDVVPDDDDLVIDAKLSPSDIDVVRVGLPAEVRFDSYVSRRTPMFEGVVIHVSSDAIVDQSATGPLQQRYFQVKIKVDRNHIDKHKHVVLIPGMLAEAYIMTGEQTVFDYMVAPIATSFRKAFREDYN</sequence>
<dbReference type="Gene3D" id="2.40.50.100">
    <property type="match status" value="1"/>
</dbReference>
<comment type="subcellular location">
    <subcellularLocation>
        <location evidence="1 9">Cell inner membrane</location>
        <topology evidence="1 9">Single-pass membrane protein</topology>
    </subcellularLocation>
</comment>
<evidence type="ECO:0000256" key="3">
    <source>
        <dbReference type="ARBA" id="ARBA00022448"/>
    </source>
</evidence>
<dbReference type="EMBL" id="LN907867">
    <property type="protein sequence ID" value="CUU43123.1"/>
    <property type="molecule type" value="Genomic_DNA"/>
</dbReference>
<dbReference type="STRING" id="1079.BVIR_2696"/>
<dbReference type="Proteomes" id="UP000065734">
    <property type="component" value="Chromosome I"/>
</dbReference>
<evidence type="ECO:0000313" key="15">
    <source>
        <dbReference type="Proteomes" id="UP000065734"/>
    </source>
</evidence>
<evidence type="ECO:0000256" key="2">
    <source>
        <dbReference type="ARBA" id="ARBA00009477"/>
    </source>
</evidence>
<evidence type="ECO:0000256" key="5">
    <source>
        <dbReference type="ARBA" id="ARBA00022519"/>
    </source>
</evidence>
<evidence type="ECO:0000259" key="11">
    <source>
        <dbReference type="Pfam" id="PF25994"/>
    </source>
</evidence>
<keyword evidence="5 9" id="KW-0997">Cell inner membrane</keyword>
<protein>
    <recommendedName>
        <fullName evidence="9">Membrane fusion protein (MFP) family protein</fullName>
    </recommendedName>
</protein>
<keyword evidence="4 9" id="KW-1003">Cell membrane</keyword>
<evidence type="ECO:0000313" key="14">
    <source>
        <dbReference type="EMBL" id="CUU43123.1"/>
    </source>
</evidence>
<dbReference type="InterPro" id="IPR050739">
    <property type="entry name" value="MFP"/>
</dbReference>
<keyword evidence="15" id="KW-1185">Reference proteome</keyword>
<evidence type="ECO:0000313" key="13">
    <source>
        <dbReference type="EMBL" id="BAR99597.1"/>
    </source>
</evidence>
<dbReference type="PANTHER" id="PTHR30386">
    <property type="entry name" value="MEMBRANE FUSION SUBUNIT OF EMRAB-TOLC MULTIDRUG EFFLUX PUMP"/>
    <property type="match status" value="1"/>
</dbReference>
<dbReference type="GO" id="GO:0005886">
    <property type="term" value="C:plasma membrane"/>
    <property type="evidence" value="ECO:0007669"/>
    <property type="project" value="UniProtKB-SubCell"/>
</dbReference>
<keyword evidence="3 9" id="KW-0813">Transport</keyword>
<evidence type="ECO:0000256" key="8">
    <source>
        <dbReference type="ARBA" id="ARBA00023136"/>
    </source>
</evidence>
<accession>A0A0H5BBH3</accession>
<evidence type="ECO:0000256" key="6">
    <source>
        <dbReference type="ARBA" id="ARBA00022692"/>
    </source>
</evidence>
<dbReference type="KEGG" id="bvr:BVIR_2696"/>
<feature type="domain" description="AprE-like beta-barrel" evidence="12">
    <location>
        <begin position="327"/>
        <end position="420"/>
    </location>
</feature>
<proteinExistence type="inferred from homology"/>
<keyword evidence="8 9" id="KW-0472">Membrane</keyword>
<keyword evidence="10" id="KW-0175">Coiled coil</keyword>
<reference evidence="15" key="3">
    <citation type="journal article" date="2016" name="Genome Announc.">
        <title>Revised genome sequence of the purple photosynthetic bacterium Blastochloris viridis.</title>
        <authorList>
            <person name="Liu L.N."/>
            <person name="Faulkner M."/>
            <person name="Liu X."/>
            <person name="Huang F."/>
            <person name="Darby A.C."/>
            <person name="Hall N."/>
        </authorList>
    </citation>
    <scope>NUCLEOTIDE SEQUENCE [LARGE SCALE GENOMIC DNA]</scope>
    <source>
        <strain evidence="15">ATCC 19567 / DSM 133 / F</strain>
    </source>
</reference>
<dbReference type="PANTHER" id="PTHR30386:SF17">
    <property type="entry name" value="ALKALINE PROTEASE SECRETION PROTEIN APRE"/>
    <property type="match status" value="1"/>
</dbReference>
<dbReference type="GO" id="GO:0015031">
    <property type="term" value="P:protein transport"/>
    <property type="evidence" value="ECO:0007669"/>
    <property type="project" value="InterPro"/>
</dbReference>
<dbReference type="Gene3D" id="2.40.30.170">
    <property type="match status" value="1"/>
</dbReference>
<dbReference type="NCBIfam" id="TIGR01843">
    <property type="entry name" value="type_I_hlyD"/>
    <property type="match status" value="1"/>
</dbReference>
<dbReference type="AlphaFoldDB" id="A0A0H5BBH3"/>
<dbReference type="InterPro" id="IPR010129">
    <property type="entry name" value="T1SS_HlyD"/>
</dbReference>
<dbReference type="Pfam" id="PF25994">
    <property type="entry name" value="HH_AprE"/>
    <property type="match status" value="1"/>
</dbReference>
<feature type="domain" description="AprE-like long alpha-helical hairpin" evidence="11">
    <location>
        <begin position="96"/>
        <end position="284"/>
    </location>
</feature>
<dbReference type="PRINTS" id="PR01490">
    <property type="entry name" value="RTXTOXIND"/>
</dbReference>
<evidence type="ECO:0000256" key="7">
    <source>
        <dbReference type="ARBA" id="ARBA00022989"/>
    </source>
</evidence>
<feature type="transmembrane region" description="Helical" evidence="9">
    <location>
        <begin position="20"/>
        <end position="41"/>
    </location>
</feature>
<evidence type="ECO:0000259" key="12">
    <source>
        <dbReference type="Pfam" id="PF26002"/>
    </source>
</evidence>
<reference evidence="14" key="2">
    <citation type="submission" date="2015-11" db="EMBL/GenBank/DDBJ databases">
        <authorList>
            <person name="Zhang Y."/>
            <person name="Guo Z."/>
        </authorList>
    </citation>
    <scope>NUCLEOTIDE SEQUENCE</scope>
    <source>
        <strain evidence="14">1</strain>
    </source>
</reference>
<name>A0A0H5BBH3_BLAVI</name>
<evidence type="ECO:0000256" key="4">
    <source>
        <dbReference type="ARBA" id="ARBA00022475"/>
    </source>
</evidence>
<dbReference type="PATRIC" id="fig|1079.6.peg.2826"/>
<gene>
    <name evidence="14" type="primary">prsE_3</name>
    <name evidence="13" type="ORF">BV133_2004</name>
    <name evidence="14" type="ORF">BVIRIDIS_21400</name>
</gene>
<evidence type="ECO:0000256" key="10">
    <source>
        <dbReference type="SAM" id="Coils"/>
    </source>
</evidence>
<keyword evidence="7 9" id="KW-1133">Transmembrane helix</keyword>